<evidence type="ECO:0000313" key="1">
    <source>
        <dbReference type="EMBL" id="KAJ5155961.1"/>
    </source>
</evidence>
<organism evidence="1 2">
    <name type="scientific">Penicillium capsulatum</name>
    <dbReference type="NCBI Taxonomy" id="69766"/>
    <lineage>
        <taxon>Eukaryota</taxon>
        <taxon>Fungi</taxon>
        <taxon>Dikarya</taxon>
        <taxon>Ascomycota</taxon>
        <taxon>Pezizomycotina</taxon>
        <taxon>Eurotiomycetes</taxon>
        <taxon>Eurotiomycetidae</taxon>
        <taxon>Eurotiales</taxon>
        <taxon>Aspergillaceae</taxon>
        <taxon>Penicillium</taxon>
    </lineage>
</organism>
<accession>A0A9W9HU41</accession>
<reference evidence="1" key="1">
    <citation type="submission" date="2022-11" db="EMBL/GenBank/DDBJ databases">
        <authorList>
            <person name="Petersen C."/>
        </authorList>
    </citation>
    <scope>NUCLEOTIDE SEQUENCE</scope>
    <source>
        <strain evidence="1">IBT 21917</strain>
    </source>
</reference>
<name>A0A9W9HU41_9EURO</name>
<comment type="caution">
    <text evidence="1">The sequence shown here is derived from an EMBL/GenBank/DDBJ whole genome shotgun (WGS) entry which is preliminary data.</text>
</comment>
<gene>
    <name evidence="1" type="ORF">N7492_008764</name>
</gene>
<sequence>MLMILCPMVFLDERYMDNEPEKVSDSSTPSNMGTLRRSLSQVIFHEYLHKAGLDDSYIDGNAMYGYTNVVNNINSVNPLKGVQYHLYFALGALFLLEGWEVNWDTGDLSPPC</sequence>
<proteinExistence type="predicted"/>
<dbReference type="EMBL" id="JAPQKO010000006">
    <property type="protein sequence ID" value="KAJ5155961.1"/>
    <property type="molecule type" value="Genomic_DNA"/>
</dbReference>
<protein>
    <submittedName>
        <fullName evidence="1">Uncharacterized protein</fullName>
    </submittedName>
</protein>
<evidence type="ECO:0000313" key="2">
    <source>
        <dbReference type="Proteomes" id="UP001146351"/>
    </source>
</evidence>
<dbReference type="Proteomes" id="UP001146351">
    <property type="component" value="Unassembled WGS sequence"/>
</dbReference>
<keyword evidence="2" id="KW-1185">Reference proteome</keyword>
<dbReference type="AlphaFoldDB" id="A0A9W9HU41"/>
<reference evidence="1" key="2">
    <citation type="journal article" date="2023" name="IMA Fungus">
        <title>Comparative genomic study of the Penicillium genus elucidates a diverse pangenome and 15 lateral gene transfer events.</title>
        <authorList>
            <person name="Petersen C."/>
            <person name="Sorensen T."/>
            <person name="Nielsen M.R."/>
            <person name="Sondergaard T.E."/>
            <person name="Sorensen J.L."/>
            <person name="Fitzpatrick D.A."/>
            <person name="Frisvad J.C."/>
            <person name="Nielsen K.L."/>
        </authorList>
    </citation>
    <scope>NUCLEOTIDE SEQUENCE</scope>
    <source>
        <strain evidence="1">IBT 21917</strain>
    </source>
</reference>